<dbReference type="AlphaFoldDB" id="A0AAV1FLQ7"/>
<evidence type="ECO:0000256" key="1">
    <source>
        <dbReference type="SAM" id="MobiDB-lite"/>
    </source>
</evidence>
<keyword evidence="2" id="KW-0808">Transferase</keyword>
<feature type="compositionally biased region" description="Polar residues" evidence="1">
    <location>
        <begin position="105"/>
        <end position="120"/>
    </location>
</feature>
<protein>
    <submittedName>
        <fullName evidence="2">Homeodomain-interacting protein kinase 2-like</fullName>
    </submittedName>
</protein>
<feature type="compositionally biased region" description="Polar residues" evidence="1">
    <location>
        <begin position="69"/>
        <end position="83"/>
    </location>
</feature>
<accession>A0AAV1FLQ7</accession>
<keyword evidence="3" id="KW-1185">Reference proteome</keyword>
<keyword evidence="2" id="KW-0238">DNA-binding</keyword>
<dbReference type="GO" id="GO:0003677">
    <property type="term" value="F:DNA binding"/>
    <property type="evidence" value="ECO:0007669"/>
    <property type="project" value="UniProtKB-KW"/>
</dbReference>
<keyword evidence="2" id="KW-0371">Homeobox</keyword>
<dbReference type="EMBL" id="OY660871">
    <property type="protein sequence ID" value="CAJ1061886.1"/>
    <property type="molecule type" value="Genomic_DNA"/>
</dbReference>
<feature type="region of interest" description="Disordered" evidence="1">
    <location>
        <begin position="69"/>
        <end position="120"/>
    </location>
</feature>
<sequence>METRSFFFYSLDDLLKVRSIKSESPANRVLKMRDMRVFLDMLKGMLQLDAAQRHTPGQCLSSLETMAAFRNSNPGSNSVNAGGSSQTSPPSKPQPSQKNRPASPACSSGSFDQSQSTINP</sequence>
<evidence type="ECO:0000313" key="3">
    <source>
        <dbReference type="Proteomes" id="UP001178508"/>
    </source>
</evidence>
<keyword evidence="2" id="KW-0418">Kinase</keyword>
<feature type="compositionally biased region" description="Low complexity" evidence="1">
    <location>
        <begin position="84"/>
        <end position="98"/>
    </location>
</feature>
<evidence type="ECO:0000313" key="2">
    <source>
        <dbReference type="EMBL" id="CAJ1061886.1"/>
    </source>
</evidence>
<dbReference type="Proteomes" id="UP001178508">
    <property type="component" value="Chromosome 8"/>
</dbReference>
<reference evidence="2" key="1">
    <citation type="submission" date="2023-08" db="EMBL/GenBank/DDBJ databases">
        <authorList>
            <person name="Alioto T."/>
            <person name="Alioto T."/>
            <person name="Gomez Garrido J."/>
        </authorList>
    </citation>
    <scope>NUCLEOTIDE SEQUENCE</scope>
</reference>
<dbReference type="GO" id="GO:0016301">
    <property type="term" value="F:kinase activity"/>
    <property type="evidence" value="ECO:0007669"/>
    <property type="project" value="UniProtKB-KW"/>
</dbReference>
<organism evidence="2 3">
    <name type="scientific">Xyrichtys novacula</name>
    <name type="common">Pearly razorfish</name>
    <name type="synonym">Hemipteronotus novacula</name>
    <dbReference type="NCBI Taxonomy" id="13765"/>
    <lineage>
        <taxon>Eukaryota</taxon>
        <taxon>Metazoa</taxon>
        <taxon>Chordata</taxon>
        <taxon>Craniata</taxon>
        <taxon>Vertebrata</taxon>
        <taxon>Euteleostomi</taxon>
        <taxon>Actinopterygii</taxon>
        <taxon>Neopterygii</taxon>
        <taxon>Teleostei</taxon>
        <taxon>Neoteleostei</taxon>
        <taxon>Acanthomorphata</taxon>
        <taxon>Eupercaria</taxon>
        <taxon>Labriformes</taxon>
        <taxon>Labridae</taxon>
        <taxon>Xyrichtys</taxon>
    </lineage>
</organism>
<gene>
    <name evidence="2" type="ORF">XNOV1_A039854</name>
</gene>
<name>A0AAV1FLQ7_XYRNO</name>
<proteinExistence type="predicted"/>